<evidence type="ECO:0000313" key="2">
    <source>
        <dbReference type="Proteomes" id="UP001652680"/>
    </source>
</evidence>
<proteinExistence type="predicted"/>
<dbReference type="PANTHER" id="PTHR47331">
    <property type="entry name" value="PHD-TYPE DOMAIN-CONTAINING PROTEIN"/>
    <property type="match status" value="1"/>
</dbReference>
<protein>
    <submittedName>
        <fullName evidence="1">Uncharacterized protein</fullName>
    </submittedName>
</protein>
<accession>A0ABM5JCV7</accession>
<evidence type="ECO:0000313" key="1">
    <source>
        <dbReference type="EnsemblMetazoa" id="XP_044316656.1"/>
    </source>
</evidence>
<dbReference type="Proteomes" id="UP001652680">
    <property type="component" value="Unassembled WGS sequence"/>
</dbReference>
<sequence>MLFISDAKSKVTPAKPLTKPQTELSGAVLAIKLVRWLTMAKCLSPFSVQTFYWTDATTVLHWLHGDVNRWKTFVANRVAFVLDHSSPVQWRHVGTTENPADCATRGLTLIELKGQSGSYAIKAIDRFRPRTPWALKY</sequence>
<dbReference type="PANTHER" id="PTHR47331:SF1">
    <property type="entry name" value="GAG-LIKE PROTEIN"/>
    <property type="match status" value="1"/>
</dbReference>
<keyword evidence="2" id="KW-1185">Reference proteome</keyword>
<dbReference type="GeneID" id="123037893"/>
<dbReference type="EnsemblMetazoa" id="XM_044460721.1">
    <property type="protein sequence ID" value="XP_044316656.1"/>
    <property type="gene ID" value="LOC123037893"/>
</dbReference>
<organism evidence="1 2">
    <name type="scientific">Drosophila rhopaloa</name>
    <name type="common">Fruit fly</name>
    <dbReference type="NCBI Taxonomy" id="1041015"/>
    <lineage>
        <taxon>Eukaryota</taxon>
        <taxon>Metazoa</taxon>
        <taxon>Ecdysozoa</taxon>
        <taxon>Arthropoda</taxon>
        <taxon>Hexapoda</taxon>
        <taxon>Insecta</taxon>
        <taxon>Pterygota</taxon>
        <taxon>Neoptera</taxon>
        <taxon>Endopterygota</taxon>
        <taxon>Diptera</taxon>
        <taxon>Brachycera</taxon>
        <taxon>Muscomorpha</taxon>
        <taxon>Ephydroidea</taxon>
        <taxon>Drosophilidae</taxon>
        <taxon>Drosophila</taxon>
        <taxon>Sophophora</taxon>
    </lineage>
</organism>
<dbReference type="RefSeq" id="XP_044316656.1">
    <property type="nucleotide sequence ID" value="XM_044460721.1"/>
</dbReference>
<reference evidence="1" key="2">
    <citation type="submission" date="2025-05" db="UniProtKB">
        <authorList>
            <consortium name="EnsemblMetazoa"/>
        </authorList>
    </citation>
    <scope>IDENTIFICATION</scope>
</reference>
<reference evidence="2" key="1">
    <citation type="journal article" date="2021" name="Elife">
        <title>Highly contiguous assemblies of 101 drosophilid genomes.</title>
        <authorList>
            <person name="Kim B.Y."/>
            <person name="Wang J.R."/>
            <person name="Miller D.E."/>
            <person name="Barmina O."/>
            <person name="Delaney E."/>
            <person name="Thompson A."/>
            <person name="Comeault A.A."/>
            <person name="Peede D."/>
            <person name="D'Agostino E.R."/>
            <person name="Pelaez J."/>
            <person name="Aguilar J.M."/>
            <person name="Haji D."/>
            <person name="Matsunaga T."/>
            <person name="Armstrong E.E."/>
            <person name="Zych M."/>
            <person name="Ogawa Y."/>
            <person name="Stamenkovic-Radak M."/>
            <person name="Jelic M."/>
            <person name="Veselinovic M.S."/>
            <person name="Tanaskovic M."/>
            <person name="Eric P."/>
            <person name="Gao J.J."/>
            <person name="Katoh T.K."/>
            <person name="Toda M.J."/>
            <person name="Watabe H."/>
            <person name="Watada M."/>
            <person name="Davis J.S."/>
            <person name="Moyle L.C."/>
            <person name="Manoli G."/>
            <person name="Bertolini E."/>
            <person name="Kostal V."/>
            <person name="Hawley R.S."/>
            <person name="Takahashi A."/>
            <person name="Jones C.D."/>
            <person name="Price D.K."/>
            <person name="Whiteman N."/>
            <person name="Kopp A."/>
            <person name="Matute D.R."/>
            <person name="Petrov D.A."/>
        </authorList>
    </citation>
    <scope>NUCLEOTIDE SEQUENCE [LARGE SCALE GENOMIC DNA]</scope>
</reference>
<name>A0ABM5JCV7_DRORH</name>